<evidence type="ECO:0000256" key="5">
    <source>
        <dbReference type="SAM" id="MobiDB-lite"/>
    </source>
</evidence>
<dbReference type="GO" id="GO:0016020">
    <property type="term" value="C:membrane"/>
    <property type="evidence" value="ECO:0007669"/>
    <property type="project" value="UniProtKB-SubCell"/>
</dbReference>
<dbReference type="GeneID" id="25912622"/>
<evidence type="ECO:0000256" key="6">
    <source>
        <dbReference type="SAM" id="Phobius"/>
    </source>
</evidence>
<evidence type="ECO:0000256" key="1">
    <source>
        <dbReference type="ARBA" id="ARBA00004141"/>
    </source>
</evidence>
<feature type="domain" description="G-protein coupled receptors family 3 profile" evidence="7">
    <location>
        <begin position="1"/>
        <end position="79"/>
    </location>
</feature>
<dbReference type="GO" id="GO:0004930">
    <property type="term" value="F:G protein-coupled receptor activity"/>
    <property type="evidence" value="ECO:0007669"/>
    <property type="project" value="InterPro"/>
</dbReference>
<comment type="subcellular location">
    <subcellularLocation>
        <location evidence="1">Membrane</location>
        <topology evidence="1">Multi-pass membrane protein</topology>
    </subcellularLocation>
</comment>
<feature type="transmembrane region" description="Helical" evidence="6">
    <location>
        <begin position="56"/>
        <end position="80"/>
    </location>
</feature>
<organism evidence="8 9">
    <name type="scientific">Sphaeroforma arctica JP610</name>
    <dbReference type="NCBI Taxonomy" id="667725"/>
    <lineage>
        <taxon>Eukaryota</taxon>
        <taxon>Ichthyosporea</taxon>
        <taxon>Ichthyophonida</taxon>
        <taxon>Sphaeroforma</taxon>
    </lineage>
</organism>
<reference evidence="8 9" key="1">
    <citation type="submission" date="2011-02" db="EMBL/GenBank/DDBJ databases">
        <title>The Genome Sequence of Sphaeroforma arctica JP610.</title>
        <authorList>
            <consortium name="The Broad Institute Genome Sequencing Platform"/>
            <person name="Russ C."/>
            <person name="Cuomo C."/>
            <person name="Young S.K."/>
            <person name="Zeng Q."/>
            <person name="Gargeya S."/>
            <person name="Alvarado L."/>
            <person name="Berlin A."/>
            <person name="Chapman S.B."/>
            <person name="Chen Z."/>
            <person name="Freedman E."/>
            <person name="Gellesch M."/>
            <person name="Goldberg J."/>
            <person name="Griggs A."/>
            <person name="Gujja S."/>
            <person name="Heilman E."/>
            <person name="Heiman D."/>
            <person name="Howarth C."/>
            <person name="Mehta T."/>
            <person name="Neiman D."/>
            <person name="Pearson M."/>
            <person name="Roberts A."/>
            <person name="Saif S."/>
            <person name="Shea T."/>
            <person name="Shenoy N."/>
            <person name="Sisk P."/>
            <person name="Stolte C."/>
            <person name="Sykes S."/>
            <person name="White J."/>
            <person name="Yandava C."/>
            <person name="Burger G."/>
            <person name="Gray M.W."/>
            <person name="Holland P.W.H."/>
            <person name="King N."/>
            <person name="Lang F.B.F."/>
            <person name="Roger A.J."/>
            <person name="Ruiz-Trillo I."/>
            <person name="Haas B."/>
            <person name="Nusbaum C."/>
            <person name="Birren B."/>
        </authorList>
    </citation>
    <scope>NUCLEOTIDE SEQUENCE [LARGE SCALE GENOMIC DNA]</scope>
    <source>
        <strain evidence="8 9">JP610</strain>
    </source>
</reference>
<dbReference type="Pfam" id="PF00003">
    <property type="entry name" value="7tm_3"/>
    <property type="match status" value="1"/>
</dbReference>
<evidence type="ECO:0000256" key="3">
    <source>
        <dbReference type="ARBA" id="ARBA00022989"/>
    </source>
</evidence>
<dbReference type="OrthoDB" id="2129233at2759"/>
<feature type="transmembrane region" description="Helical" evidence="6">
    <location>
        <begin position="22"/>
        <end position="44"/>
    </location>
</feature>
<feature type="compositionally biased region" description="Polar residues" evidence="5">
    <location>
        <begin position="135"/>
        <end position="151"/>
    </location>
</feature>
<evidence type="ECO:0000259" key="7">
    <source>
        <dbReference type="PROSITE" id="PS50259"/>
    </source>
</evidence>
<evidence type="ECO:0000256" key="4">
    <source>
        <dbReference type="ARBA" id="ARBA00023136"/>
    </source>
</evidence>
<dbReference type="InterPro" id="IPR017978">
    <property type="entry name" value="GPCR_3_C"/>
</dbReference>
<accession>A0A0L0FF24</accession>
<feature type="non-terminal residue" evidence="8">
    <location>
        <position position="239"/>
    </location>
</feature>
<feature type="region of interest" description="Disordered" evidence="5">
    <location>
        <begin position="85"/>
        <end position="239"/>
    </location>
</feature>
<evidence type="ECO:0000313" key="9">
    <source>
        <dbReference type="Proteomes" id="UP000054560"/>
    </source>
</evidence>
<name>A0A0L0FF24_9EUKA</name>
<dbReference type="PROSITE" id="PS50259">
    <property type="entry name" value="G_PROTEIN_RECEP_F3_4"/>
    <property type="match status" value="1"/>
</dbReference>
<keyword evidence="3 6" id="KW-1133">Transmembrane helix</keyword>
<feature type="compositionally biased region" description="Low complexity" evidence="5">
    <location>
        <begin position="190"/>
        <end position="199"/>
    </location>
</feature>
<dbReference type="RefSeq" id="XP_014149257.1">
    <property type="nucleotide sequence ID" value="XM_014293782.1"/>
</dbReference>
<keyword evidence="4 6" id="KW-0472">Membrane</keyword>
<feature type="compositionally biased region" description="Polar residues" evidence="5">
    <location>
        <begin position="94"/>
        <end position="118"/>
    </location>
</feature>
<dbReference type="Proteomes" id="UP000054560">
    <property type="component" value="Unassembled WGS sequence"/>
</dbReference>
<gene>
    <name evidence="8" type="ORF">SARC_12118</name>
</gene>
<dbReference type="EMBL" id="KQ243681">
    <property type="protein sequence ID" value="KNC75355.1"/>
    <property type="molecule type" value="Genomic_DNA"/>
</dbReference>
<keyword evidence="9" id="KW-1185">Reference proteome</keyword>
<proteinExistence type="predicted"/>
<evidence type="ECO:0000256" key="2">
    <source>
        <dbReference type="ARBA" id="ARBA00022692"/>
    </source>
</evidence>
<sequence>MVLGAVLAYQVRKVPSDFKESAFIGLSIYNWLFVSVIALSTLLLTPSDGNTDMTILCVYMVLIFMVTLWFLVGYKLWLLYKERNKPPSRDSTSRGESVQPHQESSFTPDQDITVQSQPGKGAGVLRTPHIAPDNENGSSQNFSGMMFTSSGGALLAMPKNNPNRSSSPSNGNPSNGNPSNGIRSARGSDTAGRGDSGRASAGGNGNTAQMGSPRPPPPHSNVRLTHQDRSRPKEPNEMD</sequence>
<evidence type="ECO:0000313" key="8">
    <source>
        <dbReference type="EMBL" id="KNC75355.1"/>
    </source>
</evidence>
<dbReference type="AlphaFoldDB" id="A0A0L0FF24"/>
<protein>
    <recommendedName>
        <fullName evidence="7">G-protein coupled receptors family 3 profile domain-containing protein</fullName>
    </recommendedName>
</protein>
<feature type="compositionally biased region" description="Low complexity" evidence="5">
    <location>
        <begin position="160"/>
        <end position="181"/>
    </location>
</feature>
<feature type="compositionally biased region" description="Basic and acidic residues" evidence="5">
    <location>
        <begin position="225"/>
        <end position="239"/>
    </location>
</feature>
<keyword evidence="2 6" id="KW-0812">Transmembrane</keyword>